<sequence>MSIAVPGNTSNGSSPSLKGIRLHQLPCWINYNGPAKVDQFFFIHGRYRPQVNADGPTEIVTPKHSPSAYPVSDTVYTSSFRGRLLQARRCTVPKGYRGYVLTRRSTHRSAPLHSKQSGKQPEGERQVLMAVERFGGFMVWDHDRPPQPTADPMLRAMDWLAVASLIHSPMTPPSQEPEHSDVL</sequence>
<protein>
    <submittedName>
        <fullName evidence="2">Uncharacterized protein</fullName>
    </submittedName>
</protein>
<dbReference type="Pfam" id="PF08615">
    <property type="entry name" value="RNase_H2_suC"/>
    <property type="match status" value="1"/>
</dbReference>
<dbReference type="EMBL" id="JANBPY010001966">
    <property type="protein sequence ID" value="KAJ1957345.1"/>
    <property type="molecule type" value="Genomic_DNA"/>
</dbReference>
<evidence type="ECO:0000313" key="3">
    <source>
        <dbReference type="Proteomes" id="UP001150925"/>
    </source>
</evidence>
<dbReference type="PANTHER" id="PTHR47204:SF1">
    <property type="entry name" value="RIBONUCLEASE H2 SUBUNIT C"/>
    <property type="match status" value="1"/>
</dbReference>
<reference evidence="2" key="1">
    <citation type="submission" date="2022-07" db="EMBL/GenBank/DDBJ databases">
        <title>Phylogenomic reconstructions and comparative analyses of Kickxellomycotina fungi.</title>
        <authorList>
            <person name="Reynolds N.K."/>
            <person name="Stajich J.E."/>
            <person name="Barry K."/>
            <person name="Grigoriev I.V."/>
            <person name="Crous P."/>
            <person name="Smith M.E."/>
        </authorList>
    </citation>
    <scope>NUCLEOTIDE SEQUENCE</scope>
    <source>
        <strain evidence="2">RSA 1196</strain>
    </source>
</reference>
<keyword evidence="3" id="KW-1185">Reference proteome</keyword>
<evidence type="ECO:0000313" key="2">
    <source>
        <dbReference type="EMBL" id="KAJ1957345.1"/>
    </source>
</evidence>
<dbReference type="AlphaFoldDB" id="A0A9W8AR18"/>
<dbReference type="GO" id="GO:0032299">
    <property type="term" value="C:ribonuclease H2 complex"/>
    <property type="evidence" value="ECO:0007669"/>
    <property type="project" value="InterPro"/>
</dbReference>
<dbReference type="InterPro" id="IPR013924">
    <property type="entry name" value="RNase_H2_suC"/>
</dbReference>
<dbReference type="OrthoDB" id="6222486at2759"/>
<dbReference type="GO" id="GO:0006401">
    <property type="term" value="P:RNA catabolic process"/>
    <property type="evidence" value="ECO:0007669"/>
    <property type="project" value="InterPro"/>
</dbReference>
<feature type="region of interest" description="Disordered" evidence="1">
    <location>
        <begin position="105"/>
        <end position="125"/>
    </location>
</feature>
<dbReference type="Proteomes" id="UP001150925">
    <property type="component" value="Unassembled WGS sequence"/>
</dbReference>
<evidence type="ECO:0000256" key="1">
    <source>
        <dbReference type="SAM" id="MobiDB-lite"/>
    </source>
</evidence>
<organism evidence="2 3">
    <name type="scientific">Dispira parvispora</name>
    <dbReference type="NCBI Taxonomy" id="1520584"/>
    <lineage>
        <taxon>Eukaryota</taxon>
        <taxon>Fungi</taxon>
        <taxon>Fungi incertae sedis</taxon>
        <taxon>Zoopagomycota</taxon>
        <taxon>Kickxellomycotina</taxon>
        <taxon>Dimargaritomycetes</taxon>
        <taxon>Dimargaritales</taxon>
        <taxon>Dimargaritaceae</taxon>
        <taxon>Dispira</taxon>
    </lineage>
</organism>
<accession>A0A9W8AR18</accession>
<proteinExistence type="predicted"/>
<dbReference type="Gene3D" id="2.40.128.680">
    <property type="match status" value="1"/>
</dbReference>
<comment type="caution">
    <text evidence="2">The sequence shown here is derived from an EMBL/GenBank/DDBJ whole genome shotgun (WGS) entry which is preliminary data.</text>
</comment>
<gene>
    <name evidence="2" type="ORF">IWQ62_005112</name>
</gene>
<dbReference type="PANTHER" id="PTHR47204">
    <property type="entry name" value="OS02G0168900 PROTEIN"/>
    <property type="match status" value="1"/>
</dbReference>
<name>A0A9W8AR18_9FUNG</name>
<dbReference type="CDD" id="cd09271">
    <property type="entry name" value="RNase_H2-C"/>
    <property type="match status" value="1"/>
</dbReference>